<gene>
    <name evidence="1" type="ORF">QFC22_002522</name>
</gene>
<proteinExistence type="predicted"/>
<keyword evidence="2" id="KW-1185">Reference proteome</keyword>
<accession>A0ACC2X987</accession>
<dbReference type="Proteomes" id="UP001243375">
    <property type="component" value="Unassembled WGS sequence"/>
</dbReference>
<comment type="caution">
    <text evidence="1">The sequence shown here is derived from an EMBL/GenBank/DDBJ whole genome shotgun (WGS) entry which is preliminary data.</text>
</comment>
<sequence length="1087" mass="122383">MQAIRRWEAEHNRRTKPKAKKRTYRIPRAAMGDLLQSVRELQMSRASSQYYQRCNREEDWTAAAFKFFRDVKDTLCKKHGLASGVFTQVEDYFNNNWLTEDWRRLWTDIGLPEKGATRDGVLNTDNWIESAFKTFKAIFLGGKKNRRVDRLIAVLLNDYFPYYALWSVEEARPSRELLDLMERGYQLWKGAVFRKHSEKPVRKWIVYHKQQYKQEDGSVVWKDVNHMVTVRPDLTRHCTCRAWLTRGKLCEHMWALSWTQKCGPYVRFQEKVLSSTARLGTSVRGYKLPPPGEVDSLDAKIDADLEEDFQAEAVSVFEDAWLKTKIDLDLLATTYVPADSSHNEADISTDDTISDESPGILSPINQDVSSPVSSLKGSVGIEQNVTLKPPVTPRKPTVPLAPDATVTQSNVFRLRISCRRSLSGSLTPPDPSSPAHKPADEETLVREQEITPSRSSASTTADAKFSRGTLPKLTKKIDPKTRTTIQKKSWTGQKAAITLEPVVEVLGEDHQLHWPPQPRNHAGLLNGDNSCYAIALFQCLLGIPAFNQTLRALSVPRSTRGANYLRDIQALAEEWENASQPFKPDLLRTTQGINGLGLPHGSPQCVGEAFSAFISRSLETREKTLRQTVRDLFLCTYEVDIRCLACQKKRPLPLEETYCANLIVRCSTTKKVYTTEALLKDTVESQSDERSQACDDACASKTDVISRKLQKASPILVLRISRDAERMRQQQLGKKAPASKEIDVQKTLNAQSLTGGAYNHLSYSLFAVVQHMGTGENGHYVADTLHGEWWTRYDGDRDPERVPGPFGRTSTTKLRADGTLAPKWASTLLFYQLRVSHPAGLETTADESKTESVSPTTPPTPSFLLDYNYQSWQKLLRLVKTSNVAQSQFVAALDALQTAPEPSQAMEYKRFCAAPGIAAVGSGQPIAAQDAAVFRHGKMINDNIIFSWGELLTKLTSPKSALIADTHMMKSMESSEGLRRLDKWLDKKKVVLFSYLKPYERMVFAVHLGDDGGGGLHWATGVIDFAKEIVSMYDSLSSPHNRERFFKGVKAFLAHRYARELVQYPDEVIQAPLWRFKPDEVGEEVAA</sequence>
<reference evidence="1" key="1">
    <citation type="submission" date="2023-04" db="EMBL/GenBank/DDBJ databases">
        <title>Draft Genome sequencing of Naganishia species isolated from polar environments using Oxford Nanopore Technology.</title>
        <authorList>
            <person name="Leo P."/>
            <person name="Venkateswaran K."/>
        </authorList>
    </citation>
    <scope>NUCLEOTIDE SEQUENCE</scope>
    <source>
        <strain evidence="1">MNA-CCFEE 5425</strain>
    </source>
</reference>
<evidence type="ECO:0000313" key="2">
    <source>
        <dbReference type="Proteomes" id="UP001243375"/>
    </source>
</evidence>
<evidence type="ECO:0000313" key="1">
    <source>
        <dbReference type="EMBL" id="KAJ9120593.1"/>
    </source>
</evidence>
<dbReference type="EMBL" id="JASBWU010000006">
    <property type="protein sequence ID" value="KAJ9120593.1"/>
    <property type="molecule type" value="Genomic_DNA"/>
</dbReference>
<name>A0ACC2X987_9TREE</name>
<protein>
    <submittedName>
        <fullName evidence="1">Uncharacterized protein</fullName>
    </submittedName>
</protein>
<organism evidence="1 2">
    <name type="scientific">Naganishia vaughanmartiniae</name>
    <dbReference type="NCBI Taxonomy" id="1424756"/>
    <lineage>
        <taxon>Eukaryota</taxon>
        <taxon>Fungi</taxon>
        <taxon>Dikarya</taxon>
        <taxon>Basidiomycota</taxon>
        <taxon>Agaricomycotina</taxon>
        <taxon>Tremellomycetes</taxon>
        <taxon>Filobasidiales</taxon>
        <taxon>Filobasidiaceae</taxon>
        <taxon>Naganishia</taxon>
    </lineage>
</organism>